<dbReference type="Pfam" id="PF03514">
    <property type="entry name" value="GRAS"/>
    <property type="match status" value="1"/>
</dbReference>
<keyword evidence="5" id="KW-1185">Reference proteome</keyword>
<evidence type="ECO:0000256" key="2">
    <source>
        <dbReference type="ARBA" id="ARBA00023163"/>
    </source>
</evidence>
<dbReference type="Proteomes" id="UP001642360">
    <property type="component" value="Unassembled WGS sequence"/>
</dbReference>
<feature type="short sequence motif" description="VHIID" evidence="3">
    <location>
        <begin position="311"/>
        <end position="315"/>
    </location>
</feature>
<dbReference type="EMBL" id="CAUOFW020001469">
    <property type="protein sequence ID" value="CAK9145222.1"/>
    <property type="molecule type" value="Genomic_DNA"/>
</dbReference>
<dbReference type="PANTHER" id="PTHR31636">
    <property type="entry name" value="OSJNBA0084A10.13 PROTEIN-RELATED"/>
    <property type="match status" value="1"/>
</dbReference>
<evidence type="ECO:0000256" key="3">
    <source>
        <dbReference type="PROSITE-ProRule" id="PRU01191"/>
    </source>
</evidence>
<accession>A0ABC8RK85</accession>
<comment type="caution">
    <text evidence="4">The sequence shown here is derived from an EMBL/GenBank/DDBJ whole genome shotgun (WGS) entry which is preliminary data.</text>
</comment>
<reference evidence="4 5" key="1">
    <citation type="submission" date="2024-02" db="EMBL/GenBank/DDBJ databases">
        <authorList>
            <person name="Vignale AGUSTIN F."/>
            <person name="Sosa J E."/>
            <person name="Modenutti C."/>
        </authorList>
    </citation>
    <scope>NUCLEOTIDE SEQUENCE [LARGE SCALE GENOMIC DNA]</scope>
</reference>
<dbReference type="AlphaFoldDB" id="A0ABC8RK85"/>
<evidence type="ECO:0008006" key="6">
    <source>
        <dbReference type="Google" id="ProtNLM"/>
    </source>
</evidence>
<keyword evidence="1" id="KW-0805">Transcription regulation</keyword>
<protein>
    <recommendedName>
        <fullName evidence="6">DELLA protein RGL1</fullName>
    </recommendedName>
</protein>
<name>A0ABC8RK85_9AQUA</name>
<organism evidence="4 5">
    <name type="scientific">Ilex paraguariensis</name>
    <name type="common">yerba mate</name>
    <dbReference type="NCBI Taxonomy" id="185542"/>
    <lineage>
        <taxon>Eukaryota</taxon>
        <taxon>Viridiplantae</taxon>
        <taxon>Streptophyta</taxon>
        <taxon>Embryophyta</taxon>
        <taxon>Tracheophyta</taxon>
        <taxon>Spermatophyta</taxon>
        <taxon>Magnoliopsida</taxon>
        <taxon>eudicotyledons</taxon>
        <taxon>Gunneridae</taxon>
        <taxon>Pentapetalae</taxon>
        <taxon>asterids</taxon>
        <taxon>campanulids</taxon>
        <taxon>Aquifoliales</taxon>
        <taxon>Aquifoliaceae</taxon>
        <taxon>Ilex</taxon>
    </lineage>
</organism>
<proteinExistence type="inferred from homology"/>
<evidence type="ECO:0000313" key="4">
    <source>
        <dbReference type="EMBL" id="CAK9145222.1"/>
    </source>
</evidence>
<dbReference type="PROSITE" id="PS50985">
    <property type="entry name" value="GRAS"/>
    <property type="match status" value="1"/>
</dbReference>
<sequence length="571" mass="64583">MDVRNMMATLVFTLYCCESPVNHTSILSLLKGEIMSKGKQVPWLGMTGLGVIDPFCSTYDPCQENVAERTVNLVRDQQLSNSETRMQNDLHNHGVPSLADQKMYEPPNPEHVHNQISEVAELMRKNTSPCPLSSLEVVSNSTSHEGGRKYSTEEIIKLAGERYIQLFTQGANGFNMSIHPYDFSLAGLSLADTRDVGLAHLLLDAAEKVAYQQFDEANGLLTRCGWMASDTGNPVQRIVFYFVQALRERIARETGSTTNKSDHAKEKYIQSLALGSNLTFLACHKQLPFNQVMQFAGIQTIIENVSMATKVHIIDIHIRSGVQWTALMQSLADRQNWPSLELLKITAIGMMDKPNIEATGNRLMSFAKSLNLQFSFKIVFVSDMKELKEDLFDIEADEVVAVYSQVILRSMISSPDCLENLMSVIRRIKPSIMVVIEVEANHNSPSFVNRFTETLFFYSAYFDCLEDYMERDNQYRMTLEGIYFRDGIQDMVATEGKERIARNVKMNVWRAFFARFGMEEIELSSSSLYQANLVLKQFKCGSSCTFHSNGKSLIIGWKGTPLHSLSTWKFL</sequence>
<comment type="caution">
    <text evidence="3">Lacks conserved residue(s) required for the propagation of feature annotation.</text>
</comment>
<feature type="region of interest" description="SAW" evidence="3">
    <location>
        <begin position="493"/>
        <end position="569"/>
    </location>
</feature>
<dbReference type="InterPro" id="IPR005202">
    <property type="entry name" value="TF_GRAS"/>
</dbReference>
<gene>
    <name evidence="4" type="ORF">ILEXP_LOCUS13023</name>
</gene>
<keyword evidence="2" id="KW-0804">Transcription</keyword>
<evidence type="ECO:0000256" key="1">
    <source>
        <dbReference type="ARBA" id="ARBA00023015"/>
    </source>
</evidence>
<feature type="region of interest" description="Leucine repeat II (LRII)" evidence="3">
    <location>
        <begin position="358"/>
        <end position="390"/>
    </location>
</feature>
<evidence type="ECO:0000313" key="5">
    <source>
        <dbReference type="Proteomes" id="UP001642360"/>
    </source>
</evidence>
<comment type="similarity">
    <text evidence="3">Belongs to the GRAS family.</text>
</comment>